<accession>M7Y8D1</accession>
<evidence type="ECO:0000256" key="1">
    <source>
        <dbReference type="SAM" id="SignalP"/>
    </source>
</evidence>
<gene>
    <name evidence="2" type="ORF">C943_04309</name>
</gene>
<dbReference type="AlphaFoldDB" id="M7Y8D1"/>
<name>M7Y8D1_9BACT</name>
<feature type="signal peptide" evidence="1">
    <location>
        <begin position="1"/>
        <end position="19"/>
    </location>
</feature>
<dbReference type="InParanoid" id="M7Y8D1"/>
<dbReference type="OrthoDB" id="256673at2"/>
<dbReference type="EMBL" id="AMZY02000009">
    <property type="protein sequence ID" value="EMS33431.1"/>
    <property type="molecule type" value="Genomic_DNA"/>
</dbReference>
<evidence type="ECO:0000313" key="3">
    <source>
        <dbReference type="Proteomes" id="UP000010953"/>
    </source>
</evidence>
<evidence type="ECO:0008006" key="4">
    <source>
        <dbReference type="Google" id="ProtNLM"/>
    </source>
</evidence>
<dbReference type="RefSeq" id="WP_008626174.1">
    <property type="nucleotide sequence ID" value="NZ_AMZY02000009.1"/>
</dbReference>
<dbReference type="eggNOG" id="ENOG5033K9V">
    <property type="taxonomic scope" value="Bacteria"/>
</dbReference>
<dbReference type="Proteomes" id="UP000010953">
    <property type="component" value="Unassembled WGS sequence"/>
</dbReference>
<feature type="chain" id="PRO_5004088488" description="DUF1570 domain-containing protein" evidence="1">
    <location>
        <begin position="20"/>
        <end position="560"/>
    </location>
</feature>
<sequence>MRRFSFVFLFLITSQIGWAQVEFDKERYVDLLRNGKYKQAYQELIEIQKKPHGKTMLTDFLIGKALCMSGHQAAANSRFNHILKNYRQLAPPIKDFVRSEMQSCQIQYDSDYWLAYNVIPVYPLPTAGVSGKLGKVYNCFQDYKKVEIVRNIAEDVFNSRIFSTNEMEEALQKVKEFLPENYVAASGKNFILVTHKSSKVSTAKRNEIFEDLEKTLAFYTSYFGLTPNDRVITTYLLPDVKSMQEIALKVHGMKIPAENYGYSLVQDYSILSISNFLGTGTLKHELFHLATRADIPDLPAWLDEGLATIYEESHWEGDELKGNKDFWRTEVLLGATQNFQFYSSLPDLPSFIESSWDDFDGTIQGNICQASLNYAYAKHFVFFLDSKDLLRQVIDSYRNRRFEDMDSEMLSNLQVVEGVIGSSLVSLEREFDLWLKGQYRFSVLEPIPNRGTSGIELHQISLVKEFKKQILRAGQISLKMREEGDTDLVQKLEAEITASREKYATALNSYNSTLKLTFSTVSRPRGDEIEFARATDELMSAISSLTNSLKQSIDQIESGA</sequence>
<comment type="caution">
    <text evidence="2">The sequence shown here is derived from an EMBL/GenBank/DDBJ whole genome shotgun (WGS) entry which is preliminary data.</text>
</comment>
<keyword evidence="3" id="KW-1185">Reference proteome</keyword>
<reference evidence="2" key="1">
    <citation type="submission" date="2013-01" db="EMBL/GenBank/DDBJ databases">
        <title>Genome assembly of Mariniradius saccharolyticus AK6.</title>
        <authorList>
            <person name="Vaidya B."/>
            <person name="Khatri I."/>
            <person name="Tanuku N.R.S."/>
            <person name="Subramanian S."/>
            <person name="Pinnaka A."/>
        </authorList>
    </citation>
    <scope>NUCLEOTIDE SEQUENCE [LARGE SCALE GENOMIC DNA]</scope>
    <source>
        <strain evidence="2">AK6</strain>
    </source>
</reference>
<protein>
    <recommendedName>
        <fullName evidence="4">DUF1570 domain-containing protein</fullName>
    </recommendedName>
</protein>
<evidence type="ECO:0000313" key="2">
    <source>
        <dbReference type="EMBL" id="EMS33431.1"/>
    </source>
</evidence>
<organism evidence="2 3">
    <name type="scientific">Mariniradius saccharolyticus AK6</name>
    <dbReference type="NCBI Taxonomy" id="1239962"/>
    <lineage>
        <taxon>Bacteria</taxon>
        <taxon>Pseudomonadati</taxon>
        <taxon>Bacteroidota</taxon>
        <taxon>Cytophagia</taxon>
        <taxon>Cytophagales</taxon>
        <taxon>Cyclobacteriaceae</taxon>
        <taxon>Mariniradius</taxon>
    </lineage>
</organism>
<keyword evidence="1" id="KW-0732">Signal</keyword>
<proteinExistence type="predicted"/>
<dbReference type="STRING" id="1239962.C943_04309"/>